<reference evidence="1 2" key="1">
    <citation type="submission" date="2019-03" db="EMBL/GenBank/DDBJ databases">
        <title>Diversity of the mouse oral microbiome.</title>
        <authorList>
            <person name="Joseph S."/>
            <person name="Aduse-Opoku J."/>
            <person name="Curtis M."/>
            <person name="Wade W."/>
            <person name="Hashim A."/>
        </authorList>
    </citation>
    <scope>NUCLEOTIDE SEQUENCE [LARGE SCALE GENOMIC DNA]</scope>
    <source>
        <strain evidence="2">irhom_31</strain>
    </source>
</reference>
<gene>
    <name evidence="1" type="ORF">E4U03_07605</name>
</gene>
<name>A0A4Y9F4A4_9MICC</name>
<evidence type="ECO:0000313" key="1">
    <source>
        <dbReference type="EMBL" id="TFU21966.1"/>
    </source>
</evidence>
<dbReference type="Proteomes" id="UP000297951">
    <property type="component" value="Unassembled WGS sequence"/>
</dbReference>
<dbReference type="RefSeq" id="WP_135012956.1">
    <property type="nucleotide sequence ID" value="NZ_JADGLK010000024.1"/>
</dbReference>
<evidence type="ECO:0000313" key="2">
    <source>
        <dbReference type="Proteomes" id="UP000297951"/>
    </source>
</evidence>
<dbReference type="AlphaFoldDB" id="A0A4Y9F4A4"/>
<sequence length="104" mass="12354">MEESRVEILEKELQELREAYRFLVLTVQYQDSPRLPFIKFCSQNFIYGDKYSDVYGYLMKMYRDGELDSVEQNHERVYLRLRELGVQPGAEAGCLSAFLEQIEQ</sequence>
<proteinExistence type="predicted"/>
<comment type="caution">
    <text evidence="1">The sequence shown here is derived from an EMBL/GenBank/DDBJ whole genome shotgun (WGS) entry which is preliminary data.</text>
</comment>
<accession>A0A4Y9F4A4</accession>
<protein>
    <submittedName>
        <fullName evidence="1">Uncharacterized protein</fullName>
    </submittedName>
</protein>
<organism evidence="1 2">
    <name type="scientific">Rothia nasimurium</name>
    <dbReference type="NCBI Taxonomy" id="85336"/>
    <lineage>
        <taxon>Bacteria</taxon>
        <taxon>Bacillati</taxon>
        <taxon>Actinomycetota</taxon>
        <taxon>Actinomycetes</taxon>
        <taxon>Micrococcales</taxon>
        <taxon>Micrococcaceae</taxon>
        <taxon>Rothia</taxon>
    </lineage>
</organism>
<dbReference type="EMBL" id="SPQC01000024">
    <property type="protein sequence ID" value="TFU21966.1"/>
    <property type="molecule type" value="Genomic_DNA"/>
</dbReference>